<evidence type="ECO:0000256" key="2">
    <source>
        <dbReference type="ARBA" id="ARBA00023163"/>
    </source>
</evidence>
<dbReference type="GO" id="GO:0090575">
    <property type="term" value="C:RNA polymerase II transcription regulator complex"/>
    <property type="evidence" value="ECO:0000318"/>
    <property type="project" value="GO_Central"/>
</dbReference>
<evidence type="ECO:0000256" key="1">
    <source>
        <dbReference type="ARBA" id="ARBA00023015"/>
    </source>
</evidence>
<dbReference type="PANTHER" id="PTHR13935:SF46">
    <property type="entry name" value="TRANSCRIPTION FACTOR BHLH167-RELATED"/>
    <property type="match status" value="1"/>
</dbReference>
<dbReference type="Gene3D" id="4.10.280.10">
    <property type="entry name" value="Helix-loop-helix DNA-binding domain"/>
    <property type="match status" value="1"/>
</dbReference>
<dbReference type="Pfam" id="PF00010">
    <property type="entry name" value="HLH"/>
    <property type="match status" value="1"/>
</dbReference>
<dbReference type="OrthoDB" id="1870484at2759"/>
<dbReference type="KEGG" id="nnu:104593222"/>
<name>A0A1U7ZIE9_NELNU</name>
<dbReference type="InterPro" id="IPR011598">
    <property type="entry name" value="bHLH_dom"/>
</dbReference>
<dbReference type="PANTHER" id="PTHR13935">
    <property type="entry name" value="ACHAETE-SCUTE TRANSCRIPTION FACTOR-RELATED"/>
    <property type="match status" value="1"/>
</dbReference>
<dbReference type="InterPro" id="IPR015660">
    <property type="entry name" value="MASH1/Ascl1a-like"/>
</dbReference>
<proteinExistence type="predicted"/>
<dbReference type="RefSeq" id="XP_010251287.1">
    <property type="nucleotide sequence ID" value="XM_010252985.2"/>
</dbReference>
<dbReference type="AlphaFoldDB" id="A0A1U7ZIE9"/>
<keyword evidence="2" id="KW-0804">Transcription</keyword>
<dbReference type="OMA" id="ADRFTHI"/>
<dbReference type="GO" id="GO:0000981">
    <property type="term" value="F:DNA-binding transcription factor activity, RNA polymerase II-specific"/>
    <property type="evidence" value="ECO:0000318"/>
    <property type="project" value="GO_Central"/>
</dbReference>
<dbReference type="GO" id="GO:0046983">
    <property type="term" value="F:protein dimerization activity"/>
    <property type="evidence" value="ECO:0007669"/>
    <property type="project" value="InterPro"/>
</dbReference>
<accession>A0A1U7ZIE9</accession>
<dbReference type="SMART" id="SM00353">
    <property type="entry name" value="HLH"/>
    <property type="match status" value="1"/>
</dbReference>
<reference evidence="4" key="1">
    <citation type="submission" date="2025-08" db="UniProtKB">
        <authorList>
            <consortium name="RefSeq"/>
        </authorList>
    </citation>
    <scope>IDENTIFICATION</scope>
</reference>
<dbReference type="eggNOG" id="ENOG502RYG4">
    <property type="taxonomic scope" value="Eukaryota"/>
</dbReference>
<organism evidence="3 4">
    <name type="scientific">Nelumbo nucifera</name>
    <name type="common">Sacred lotus</name>
    <dbReference type="NCBI Taxonomy" id="4432"/>
    <lineage>
        <taxon>Eukaryota</taxon>
        <taxon>Viridiplantae</taxon>
        <taxon>Streptophyta</taxon>
        <taxon>Embryophyta</taxon>
        <taxon>Tracheophyta</taxon>
        <taxon>Spermatophyta</taxon>
        <taxon>Magnoliopsida</taxon>
        <taxon>Proteales</taxon>
        <taxon>Nelumbonaceae</taxon>
        <taxon>Nelumbo</taxon>
    </lineage>
</organism>
<evidence type="ECO:0000313" key="4">
    <source>
        <dbReference type="RefSeq" id="XP_010251287.1"/>
    </source>
</evidence>
<sequence>MKQRRRSESAKLDRKIIERNRRIHMKGLCFKLASLIAKHHNASKDASSEGDKLDLDHAISYIKQLRERVEELKGRKQFTMSIKGINTDFRDTMKIEFTLPILELRDLGPNLEVLLVSGFDKNFLFYEVISLLEEEGAEVVNASFSCIGDKIFHTIHAQVTSSGVGMEISRVRERLKDLVLSMLSTSFIN</sequence>
<keyword evidence="3" id="KW-1185">Reference proteome</keyword>
<dbReference type="SUPFAM" id="SSF47459">
    <property type="entry name" value="HLH, helix-loop-helix DNA-binding domain"/>
    <property type="match status" value="1"/>
</dbReference>
<dbReference type="Proteomes" id="UP000189703">
    <property type="component" value="Unplaced"/>
</dbReference>
<dbReference type="GO" id="GO:0000977">
    <property type="term" value="F:RNA polymerase II transcription regulatory region sequence-specific DNA binding"/>
    <property type="evidence" value="ECO:0000318"/>
    <property type="project" value="GO_Central"/>
</dbReference>
<dbReference type="GeneID" id="104593222"/>
<dbReference type="GO" id="GO:0006357">
    <property type="term" value="P:regulation of transcription by RNA polymerase II"/>
    <property type="evidence" value="ECO:0000318"/>
    <property type="project" value="GO_Central"/>
</dbReference>
<gene>
    <name evidence="4" type="primary">LOC104593222</name>
</gene>
<dbReference type="PROSITE" id="PS50888">
    <property type="entry name" value="BHLH"/>
    <property type="match status" value="1"/>
</dbReference>
<protein>
    <submittedName>
        <fullName evidence="4">Uncharacterized protein LOC104593222</fullName>
    </submittedName>
</protein>
<evidence type="ECO:0000313" key="3">
    <source>
        <dbReference type="Proteomes" id="UP000189703"/>
    </source>
</evidence>
<keyword evidence="1" id="KW-0805">Transcription regulation</keyword>
<dbReference type="InterPro" id="IPR036638">
    <property type="entry name" value="HLH_DNA-bd_sf"/>
</dbReference>